<proteinExistence type="predicted"/>
<keyword evidence="3" id="KW-1133">Transmembrane helix</keyword>
<dbReference type="RefSeq" id="WP_003098888.1">
    <property type="nucleotide sequence ID" value="NZ_CABIYZ010000007.1"/>
</dbReference>
<feature type="region of interest" description="Disordered" evidence="2">
    <location>
        <begin position="123"/>
        <end position="143"/>
    </location>
</feature>
<accession>A0A0M7KDJ6</accession>
<dbReference type="OrthoDB" id="8562328at2"/>
<sequence>MNAPQPAQRSTAAVVVQSLMWLWLIFLSVLAALGYQALSDQADQERLDSRLQRLEAQATGLAETIEAIQQRPAVATDADLKDTRQILEARAAQVEKSLSGYAAADDLQALRAEVEQIKARQAAARATAPAQRRASRTSAASKTELPPLPFRVVGAELRAGQRSVSVAPSIGDFTPAQLQVLLPGDAVGPWRLQAIEGNTAVFQAGNQTRRVAIP</sequence>
<keyword evidence="3" id="KW-0472">Membrane</keyword>
<comment type="caution">
    <text evidence="4">The sequence shown here is derived from an EMBL/GenBank/DDBJ whole genome shotgun (WGS) entry which is preliminary data.</text>
</comment>
<feature type="compositionally biased region" description="Low complexity" evidence="2">
    <location>
        <begin position="123"/>
        <end position="140"/>
    </location>
</feature>
<evidence type="ECO:0000256" key="1">
    <source>
        <dbReference type="SAM" id="Coils"/>
    </source>
</evidence>
<protein>
    <submittedName>
        <fullName evidence="4">Uncharacterized protein</fullName>
    </submittedName>
</protein>
<dbReference type="Proteomes" id="UP000187251">
    <property type="component" value="Unassembled WGS sequence"/>
</dbReference>
<dbReference type="AlphaFoldDB" id="A0A0M7KDJ6"/>
<reference evidence="4 5" key="1">
    <citation type="submission" date="2016-09" db="EMBL/GenBank/DDBJ databases">
        <title>Phylogenomics of Achromobacter.</title>
        <authorList>
            <person name="Jeukens J."/>
            <person name="Freschi L."/>
            <person name="Vincent A.T."/>
            <person name="Emond-Rheault J.-G."/>
            <person name="Kukavica-Ibrulj I."/>
            <person name="Charette S.J."/>
            <person name="Levesque R.C."/>
        </authorList>
    </citation>
    <scope>NUCLEOTIDE SEQUENCE [LARGE SCALE GENOMIC DNA]</scope>
    <source>
        <strain evidence="4 5">AUS488</strain>
    </source>
</reference>
<evidence type="ECO:0000313" key="4">
    <source>
        <dbReference type="EMBL" id="OMG79175.1"/>
    </source>
</evidence>
<feature type="coiled-coil region" evidence="1">
    <location>
        <begin position="44"/>
        <end position="71"/>
    </location>
</feature>
<evidence type="ECO:0000256" key="2">
    <source>
        <dbReference type="SAM" id="MobiDB-lite"/>
    </source>
</evidence>
<evidence type="ECO:0000313" key="5">
    <source>
        <dbReference type="Proteomes" id="UP000187251"/>
    </source>
</evidence>
<accession>A0A1R1JLY9</accession>
<organism evidence="4 5">
    <name type="scientific">Alcaligenes xylosoxydans xylosoxydans</name>
    <name type="common">Achromobacter xylosoxidans</name>
    <dbReference type="NCBI Taxonomy" id="85698"/>
    <lineage>
        <taxon>Bacteria</taxon>
        <taxon>Pseudomonadati</taxon>
        <taxon>Pseudomonadota</taxon>
        <taxon>Betaproteobacteria</taxon>
        <taxon>Burkholderiales</taxon>
        <taxon>Alcaligenaceae</taxon>
        <taxon>Achromobacter</taxon>
    </lineage>
</organism>
<keyword evidence="1" id="KW-0175">Coiled coil</keyword>
<dbReference type="EMBL" id="MJMN01000046">
    <property type="protein sequence ID" value="OMG79175.1"/>
    <property type="molecule type" value="Genomic_DNA"/>
</dbReference>
<evidence type="ECO:0000256" key="3">
    <source>
        <dbReference type="SAM" id="Phobius"/>
    </source>
</evidence>
<name>A0A0M7KDJ6_ALCXX</name>
<dbReference type="GeneID" id="92659883"/>
<feature type="transmembrane region" description="Helical" evidence="3">
    <location>
        <begin position="20"/>
        <end position="38"/>
    </location>
</feature>
<keyword evidence="3" id="KW-0812">Transmembrane</keyword>
<gene>
    <name evidence="4" type="ORF">BIZ92_14295</name>
</gene>